<comment type="similarity">
    <text evidence="1">Belongs to the bacterial ribosomal protein bS6 family.</text>
</comment>
<protein>
    <recommendedName>
        <fullName evidence="2">Small ribosomal subunit protein bS6</fullName>
    </recommendedName>
    <alternativeName>
        <fullName evidence="3">30S ribosomal protein S6</fullName>
    </alternativeName>
</protein>
<accession>A0A1G2GX11</accession>
<dbReference type="SUPFAM" id="SSF54995">
    <property type="entry name" value="Ribosomal protein S6"/>
    <property type="match status" value="1"/>
</dbReference>
<dbReference type="STRING" id="1802126.A3B25_03665"/>
<dbReference type="InterPro" id="IPR014717">
    <property type="entry name" value="Transl_elong_EF1B/ribsomal_bS6"/>
</dbReference>
<evidence type="ECO:0000256" key="3">
    <source>
        <dbReference type="ARBA" id="ARBA00035520"/>
    </source>
</evidence>
<feature type="region of interest" description="Disordered" evidence="4">
    <location>
        <begin position="101"/>
        <end position="134"/>
    </location>
</feature>
<dbReference type="GO" id="GO:0019843">
    <property type="term" value="F:rRNA binding"/>
    <property type="evidence" value="ECO:0007669"/>
    <property type="project" value="InterPro"/>
</dbReference>
<evidence type="ECO:0000256" key="4">
    <source>
        <dbReference type="SAM" id="MobiDB-lite"/>
    </source>
</evidence>
<comment type="caution">
    <text evidence="5">The sequence shown here is derived from an EMBL/GenBank/DDBJ whole genome shotgun (WGS) entry which is preliminary data.</text>
</comment>
<reference evidence="5 6" key="1">
    <citation type="journal article" date="2016" name="Nat. Commun.">
        <title>Thousands of microbial genomes shed light on interconnected biogeochemical processes in an aquifer system.</title>
        <authorList>
            <person name="Anantharaman K."/>
            <person name="Brown C.T."/>
            <person name="Hug L.A."/>
            <person name="Sharon I."/>
            <person name="Castelle C.J."/>
            <person name="Probst A.J."/>
            <person name="Thomas B.C."/>
            <person name="Singh A."/>
            <person name="Wilkins M.J."/>
            <person name="Karaoz U."/>
            <person name="Brodie E.L."/>
            <person name="Williams K.H."/>
            <person name="Hubbard S.S."/>
            <person name="Banfield J.F."/>
        </authorList>
    </citation>
    <scope>NUCLEOTIDE SEQUENCE [LARGE SCALE GENOMIC DNA]</scope>
</reference>
<dbReference type="EMBL" id="MHNW01000008">
    <property type="protein sequence ID" value="OGZ54328.1"/>
    <property type="molecule type" value="Genomic_DNA"/>
</dbReference>
<proteinExistence type="inferred from homology"/>
<evidence type="ECO:0000256" key="2">
    <source>
        <dbReference type="ARBA" id="ARBA00035294"/>
    </source>
</evidence>
<dbReference type="GO" id="GO:0003735">
    <property type="term" value="F:structural constituent of ribosome"/>
    <property type="evidence" value="ECO:0007669"/>
    <property type="project" value="InterPro"/>
</dbReference>
<dbReference type="Gene3D" id="3.30.70.60">
    <property type="match status" value="1"/>
</dbReference>
<organism evidence="5 6">
    <name type="scientific">Candidatus Ryanbacteria bacterium RIFCSPLOWO2_01_FULL_48_26</name>
    <dbReference type="NCBI Taxonomy" id="1802126"/>
    <lineage>
        <taxon>Bacteria</taxon>
        <taxon>Candidatus Ryaniibacteriota</taxon>
    </lineage>
</organism>
<dbReference type="AlphaFoldDB" id="A0A1G2GX11"/>
<gene>
    <name evidence="5" type="ORF">A3B25_03665</name>
</gene>
<dbReference type="GO" id="GO:0006412">
    <property type="term" value="P:translation"/>
    <property type="evidence" value="ECO:0007669"/>
    <property type="project" value="InterPro"/>
</dbReference>
<evidence type="ECO:0000256" key="1">
    <source>
        <dbReference type="ARBA" id="ARBA00009512"/>
    </source>
</evidence>
<dbReference type="GO" id="GO:0005840">
    <property type="term" value="C:ribosome"/>
    <property type="evidence" value="ECO:0007669"/>
    <property type="project" value="InterPro"/>
</dbReference>
<dbReference type="Pfam" id="PF01250">
    <property type="entry name" value="Ribosomal_S6"/>
    <property type="match status" value="1"/>
</dbReference>
<dbReference type="Proteomes" id="UP000179106">
    <property type="component" value="Unassembled WGS sequence"/>
</dbReference>
<feature type="compositionally biased region" description="Low complexity" evidence="4">
    <location>
        <begin position="113"/>
        <end position="123"/>
    </location>
</feature>
<evidence type="ECO:0000313" key="5">
    <source>
        <dbReference type="EMBL" id="OGZ54328.1"/>
    </source>
</evidence>
<name>A0A1G2GX11_9BACT</name>
<sequence length="151" mass="16956">MDKVITKEGVVARDYEIALLLPQEELLLNILKILGQHKIEIKTEGSVKKIGLAYNIAHAKEAYFVFFHVSALPDDIKLLEANLRSDAQVLRFLIIRLPGTKAERDEASKRSSRPSFRPSPRRSAGIPIADSRQPSAISNEALEKKIEEILQ</sequence>
<dbReference type="InterPro" id="IPR000529">
    <property type="entry name" value="Ribosomal_bS6"/>
</dbReference>
<dbReference type="InterPro" id="IPR035980">
    <property type="entry name" value="Ribosomal_bS6_sf"/>
</dbReference>
<evidence type="ECO:0000313" key="6">
    <source>
        <dbReference type="Proteomes" id="UP000179106"/>
    </source>
</evidence>